<proteinExistence type="predicted"/>
<protein>
    <submittedName>
        <fullName evidence="2">Sporulation related protein</fullName>
    </submittedName>
</protein>
<sequence length="241" mass="27022">MRLIFIVCLVFNLVYVGIGLFLQHGTVVKVALPVGEDYQPFKLYSELGEKEHSALMALLRPSAVEKVDASETISVIDKQAELCWAIGPIGDELTKGQLQNRFDAAGIDVEFKALRNKTGEDYWVYLGPYSSKKEALRKLRQLQANQVDSFHISTGDLKNGISLGVFKNRARADQLQRKYISLGYGVKLKVVERFGSVFWAVGAQNAALTIDKVYENLHSDFSYLENRKLVCKTLANAESFH</sequence>
<evidence type="ECO:0000259" key="1">
    <source>
        <dbReference type="PROSITE" id="PS51724"/>
    </source>
</evidence>
<gene>
    <name evidence="2" type="ORF">EDC56_3777</name>
</gene>
<reference evidence="2 3" key="1">
    <citation type="submission" date="2018-11" db="EMBL/GenBank/DDBJ databases">
        <title>Genomic Encyclopedia of Type Strains, Phase IV (KMG-IV): sequencing the most valuable type-strain genomes for metagenomic binning, comparative biology and taxonomic classification.</title>
        <authorList>
            <person name="Goeker M."/>
        </authorList>
    </citation>
    <scope>NUCLEOTIDE SEQUENCE [LARGE SCALE GENOMIC DNA]</scope>
    <source>
        <strain evidence="2 3">DSM 100316</strain>
    </source>
</reference>
<dbReference type="PROSITE" id="PS51724">
    <property type="entry name" value="SPOR"/>
    <property type="match status" value="1"/>
</dbReference>
<comment type="caution">
    <text evidence="2">The sequence shown here is derived from an EMBL/GenBank/DDBJ whole genome shotgun (WGS) entry which is preliminary data.</text>
</comment>
<name>A0A3N2D573_9GAMM</name>
<organism evidence="2 3">
    <name type="scientific">Sinobacterium caligoides</name>
    <dbReference type="NCBI Taxonomy" id="933926"/>
    <lineage>
        <taxon>Bacteria</taxon>
        <taxon>Pseudomonadati</taxon>
        <taxon>Pseudomonadota</taxon>
        <taxon>Gammaproteobacteria</taxon>
        <taxon>Cellvibrionales</taxon>
        <taxon>Spongiibacteraceae</taxon>
        <taxon>Sinobacterium</taxon>
    </lineage>
</organism>
<dbReference type="EMBL" id="RKHR01000010">
    <property type="protein sequence ID" value="ROR94798.1"/>
    <property type="molecule type" value="Genomic_DNA"/>
</dbReference>
<dbReference type="SUPFAM" id="SSF110997">
    <property type="entry name" value="Sporulation related repeat"/>
    <property type="match status" value="1"/>
</dbReference>
<keyword evidence="3" id="KW-1185">Reference proteome</keyword>
<accession>A0A3N2D573</accession>
<dbReference type="Pfam" id="PF05036">
    <property type="entry name" value="SPOR"/>
    <property type="match status" value="1"/>
</dbReference>
<dbReference type="Proteomes" id="UP000275394">
    <property type="component" value="Unassembled WGS sequence"/>
</dbReference>
<evidence type="ECO:0000313" key="3">
    <source>
        <dbReference type="Proteomes" id="UP000275394"/>
    </source>
</evidence>
<dbReference type="InterPro" id="IPR036680">
    <property type="entry name" value="SPOR-like_sf"/>
</dbReference>
<dbReference type="GO" id="GO:0042834">
    <property type="term" value="F:peptidoglycan binding"/>
    <property type="evidence" value="ECO:0007669"/>
    <property type="project" value="InterPro"/>
</dbReference>
<dbReference type="AlphaFoldDB" id="A0A3N2D573"/>
<dbReference type="InterPro" id="IPR007730">
    <property type="entry name" value="SPOR-like_dom"/>
</dbReference>
<evidence type="ECO:0000313" key="2">
    <source>
        <dbReference type="EMBL" id="ROR94798.1"/>
    </source>
</evidence>
<feature type="domain" description="SPOR" evidence="1">
    <location>
        <begin position="116"/>
        <end position="193"/>
    </location>
</feature>